<dbReference type="Proteomes" id="UP001430953">
    <property type="component" value="Unassembled WGS sequence"/>
</dbReference>
<dbReference type="EMBL" id="JADYXP020000014">
    <property type="protein sequence ID" value="KAL0110057.1"/>
    <property type="molecule type" value="Genomic_DNA"/>
</dbReference>
<keyword evidence="2" id="KW-1185">Reference proteome</keyword>
<comment type="caution">
    <text evidence="1">The sequence shown here is derived from an EMBL/GenBank/DDBJ whole genome shotgun (WGS) entry which is preliminary data.</text>
</comment>
<evidence type="ECO:0000313" key="1">
    <source>
        <dbReference type="EMBL" id="KAL0110057.1"/>
    </source>
</evidence>
<protein>
    <submittedName>
        <fullName evidence="1">Uncharacterized protein</fullName>
    </submittedName>
</protein>
<proteinExistence type="predicted"/>
<name>A0AAW2F3P3_9HYME</name>
<dbReference type="AlphaFoldDB" id="A0AAW2F3P3"/>
<organism evidence="1 2">
    <name type="scientific">Cardiocondyla obscurior</name>
    <dbReference type="NCBI Taxonomy" id="286306"/>
    <lineage>
        <taxon>Eukaryota</taxon>
        <taxon>Metazoa</taxon>
        <taxon>Ecdysozoa</taxon>
        <taxon>Arthropoda</taxon>
        <taxon>Hexapoda</taxon>
        <taxon>Insecta</taxon>
        <taxon>Pterygota</taxon>
        <taxon>Neoptera</taxon>
        <taxon>Endopterygota</taxon>
        <taxon>Hymenoptera</taxon>
        <taxon>Apocrita</taxon>
        <taxon>Aculeata</taxon>
        <taxon>Formicoidea</taxon>
        <taxon>Formicidae</taxon>
        <taxon>Myrmicinae</taxon>
        <taxon>Cardiocondyla</taxon>
    </lineage>
</organism>
<evidence type="ECO:0000313" key="2">
    <source>
        <dbReference type="Proteomes" id="UP001430953"/>
    </source>
</evidence>
<accession>A0AAW2F3P3</accession>
<reference evidence="1 2" key="1">
    <citation type="submission" date="2023-03" db="EMBL/GenBank/DDBJ databases">
        <title>High recombination rates correlate with genetic variation in Cardiocondyla obscurior ants.</title>
        <authorList>
            <person name="Errbii M."/>
        </authorList>
    </citation>
    <scope>NUCLEOTIDE SEQUENCE [LARGE SCALE GENOMIC DNA]</scope>
    <source>
        <strain evidence="1">Alpha-2009</strain>
        <tissue evidence="1">Whole body</tissue>
    </source>
</reference>
<gene>
    <name evidence="1" type="ORF">PUN28_013590</name>
</gene>
<sequence>MPKKGERLSEVYSVNNLKRPPRRPKARPCFILNYEIQIIFERDRAHVRENVVRCNENALAEHGAKLSRHEEKKKIISPADFQQVVPRVRSLARPAKWTAFDSSSKLRKFSIGPDFQPSDISSFYVFTIGSSSGAISARCLVSHKQETQRPHVILSYS</sequence>